<organism evidence="1">
    <name type="scientific">Blastocystis hominis</name>
    <dbReference type="NCBI Taxonomy" id="12968"/>
    <lineage>
        <taxon>Eukaryota</taxon>
        <taxon>Sar</taxon>
        <taxon>Stramenopiles</taxon>
        <taxon>Bigyra</taxon>
        <taxon>Opalozoa</taxon>
        <taxon>Opalinata</taxon>
        <taxon>Blastocystidae</taxon>
        <taxon>Blastocystis</taxon>
    </lineage>
</organism>
<dbReference type="EMBL" id="FN668642">
    <property type="protein sequence ID" value="CBK21432.2"/>
    <property type="molecule type" value="Genomic_DNA"/>
</dbReference>
<sequence length="61" mass="6818">MLISGSLLHQQTVPVTLTVTVAAVTVAVTRFKMEVYFCLLIGMAQISRETIFLSFPTWLPF</sequence>
<keyword evidence="2" id="KW-1185">Reference proteome</keyword>
<name>D8M043_BLAHO</name>
<gene>
    <name evidence="1" type="ORF">GSBLH_T00001598001</name>
</gene>
<dbReference type="InParanoid" id="D8M043"/>
<dbReference type="AlphaFoldDB" id="D8M043"/>
<protein>
    <submittedName>
        <fullName evidence="1">Uncharacterized protein</fullName>
    </submittedName>
</protein>
<evidence type="ECO:0000313" key="1">
    <source>
        <dbReference type="EMBL" id="CBK21432.2"/>
    </source>
</evidence>
<dbReference type="RefSeq" id="XP_012895480.1">
    <property type="nucleotide sequence ID" value="XM_013040026.1"/>
</dbReference>
<dbReference type="Proteomes" id="UP000008312">
    <property type="component" value="Unassembled WGS sequence"/>
</dbReference>
<proteinExistence type="predicted"/>
<dbReference type="GeneID" id="24918840"/>
<reference evidence="1" key="1">
    <citation type="submission" date="2010-02" db="EMBL/GenBank/DDBJ databases">
        <title>Sequencing and annotation of the Blastocystis hominis genome.</title>
        <authorList>
            <person name="Wincker P."/>
        </authorList>
    </citation>
    <scope>NUCLEOTIDE SEQUENCE</scope>
    <source>
        <strain evidence="1">Singapore isolate B</strain>
    </source>
</reference>
<evidence type="ECO:0000313" key="2">
    <source>
        <dbReference type="Proteomes" id="UP000008312"/>
    </source>
</evidence>
<accession>D8M043</accession>